<evidence type="ECO:0000313" key="4">
    <source>
        <dbReference type="Proteomes" id="UP001284601"/>
    </source>
</evidence>
<keyword evidence="4" id="KW-1185">Reference proteome</keyword>
<gene>
    <name evidence="3" type="ORF">R7226_17560</name>
</gene>
<dbReference type="EMBL" id="JAWSTH010000048">
    <property type="protein sequence ID" value="MDW5596159.1"/>
    <property type="molecule type" value="Genomic_DNA"/>
</dbReference>
<proteinExistence type="predicted"/>
<feature type="region of interest" description="Disordered" evidence="1">
    <location>
        <begin position="1"/>
        <end position="31"/>
    </location>
</feature>
<reference evidence="4" key="1">
    <citation type="submission" date="2023-07" db="EMBL/GenBank/DDBJ databases">
        <title>Conexibacter stalactiti sp. nov., isolated from stalactites in a lava cave and emended description of the genus Conexibacter.</title>
        <authorList>
            <person name="Lee S.D."/>
        </authorList>
    </citation>
    <scope>NUCLEOTIDE SEQUENCE [LARGE SCALE GENOMIC DNA]</scope>
    <source>
        <strain evidence="4">KCTC 39840</strain>
    </source>
</reference>
<feature type="transmembrane region" description="Helical" evidence="2">
    <location>
        <begin position="377"/>
        <end position="408"/>
    </location>
</feature>
<evidence type="ECO:0008006" key="5">
    <source>
        <dbReference type="Google" id="ProtNLM"/>
    </source>
</evidence>
<feature type="transmembrane region" description="Helical" evidence="2">
    <location>
        <begin position="477"/>
        <end position="494"/>
    </location>
</feature>
<feature type="transmembrane region" description="Helical" evidence="2">
    <location>
        <begin position="420"/>
        <end position="443"/>
    </location>
</feature>
<feature type="transmembrane region" description="Helical" evidence="2">
    <location>
        <begin position="121"/>
        <end position="145"/>
    </location>
</feature>
<accession>A0ABU4HTP9</accession>
<feature type="transmembrane region" description="Helical" evidence="2">
    <location>
        <begin position="281"/>
        <end position="304"/>
    </location>
</feature>
<dbReference type="RefSeq" id="WP_318598539.1">
    <property type="nucleotide sequence ID" value="NZ_JAWSTH010000048.1"/>
</dbReference>
<feature type="transmembrane region" description="Helical" evidence="2">
    <location>
        <begin position="165"/>
        <end position="187"/>
    </location>
</feature>
<organism evidence="3 4">
    <name type="scientific">Conexibacter stalactiti</name>
    <dbReference type="NCBI Taxonomy" id="1940611"/>
    <lineage>
        <taxon>Bacteria</taxon>
        <taxon>Bacillati</taxon>
        <taxon>Actinomycetota</taxon>
        <taxon>Thermoleophilia</taxon>
        <taxon>Solirubrobacterales</taxon>
        <taxon>Conexibacteraceae</taxon>
        <taxon>Conexibacter</taxon>
    </lineage>
</organism>
<evidence type="ECO:0000256" key="1">
    <source>
        <dbReference type="SAM" id="MobiDB-lite"/>
    </source>
</evidence>
<feature type="transmembrane region" description="Helical" evidence="2">
    <location>
        <begin position="455"/>
        <end position="471"/>
    </location>
</feature>
<feature type="transmembrane region" description="Helical" evidence="2">
    <location>
        <begin position="207"/>
        <end position="223"/>
    </location>
</feature>
<feature type="transmembrane region" description="Helical" evidence="2">
    <location>
        <begin position="533"/>
        <end position="552"/>
    </location>
</feature>
<feature type="transmembrane region" description="Helical" evidence="2">
    <location>
        <begin position="501"/>
        <end position="521"/>
    </location>
</feature>
<keyword evidence="2" id="KW-1133">Transmembrane helix</keyword>
<comment type="caution">
    <text evidence="3">The sequence shown here is derived from an EMBL/GenBank/DDBJ whole genome shotgun (WGS) entry which is preliminary data.</text>
</comment>
<feature type="transmembrane region" description="Helical" evidence="2">
    <location>
        <begin position="346"/>
        <end position="365"/>
    </location>
</feature>
<sequence length="702" mass="76669">MASSRAFRGTAVAQPPRRTAAKRRTTGRATAKVRPLEPAEAAWLAIVPTAVVVTLLIYLIGPPLGAVIYPEGTAHFWLSIQESIRPEPTEQARFLLSLTGPLILTALTIRLQSLPERRPTWAGLLTDLVPVAQIVALVLVAYFFVMQRVQSFGEMYTSAATAPQTVYFTNRTLLVAALIVVAIALGLRSDRVREVGHGWLRETRARAIVYALLALAATIWWLVPAVNLDSTIAATHEAVYYHLRFTFDEAFAVVNGRAPLVDFAAQYGSLWPYVMAGGMSLLGTSLGVFTALMATVTGLSLLGLYDVLRRISRSSLAALLLFLPLLATSMYMMRGPLEMRYSLGNYFATFPLRYSGPLLLAWLFARHLDGARPRRLWPVFLAAGLVVLNNGDFGIPALGATIAALLWLGGRPTWPVLRALALQLVIGLAGAYLLVSALTLAYAGSLPDISLLFRYARMYAVAGFAMLPMPATGFHVVIYLTYVAVIGLATVRVLRGDEGRVLTAMLVWSGIFGLGSASYYVGRSHPEVLTNIFPAWAFAVTLLTFVALRAAAARPRGRLLAMEVACLCGFALLACSFGQWPRPWQEAERLQSDLPRIFEQLDGTAWVRARVEPGEPVLILMQLGHRMADQIGVDNVAPYTGSQSIPTQEQLDETVALLREAGGRKVFLSQWDTLAELPIALQRDGFVFAGSNGDIEEWVDQK</sequence>
<dbReference type="Proteomes" id="UP001284601">
    <property type="component" value="Unassembled WGS sequence"/>
</dbReference>
<feature type="transmembrane region" description="Helical" evidence="2">
    <location>
        <begin position="559"/>
        <end position="580"/>
    </location>
</feature>
<reference evidence="3 4" key="2">
    <citation type="submission" date="2023-10" db="EMBL/GenBank/DDBJ databases">
        <authorList>
            <person name="Han X.F."/>
        </authorList>
    </citation>
    <scope>NUCLEOTIDE SEQUENCE [LARGE SCALE GENOMIC DNA]</scope>
    <source>
        <strain evidence="3 4">KCTC 39840</strain>
    </source>
</reference>
<evidence type="ECO:0000313" key="3">
    <source>
        <dbReference type="EMBL" id="MDW5596159.1"/>
    </source>
</evidence>
<keyword evidence="2" id="KW-0472">Membrane</keyword>
<feature type="transmembrane region" description="Helical" evidence="2">
    <location>
        <begin position="316"/>
        <end position="334"/>
    </location>
</feature>
<feature type="transmembrane region" description="Helical" evidence="2">
    <location>
        <begin position="41"/>
        <end position="61"/>
    </location>
</feature>
<feature type="transmembrane region" description="Helical" evidence="2">
    <location>
        <begin position="92"/>
        <end position="109"/>
    </location>
</feature>
<name>A0ABU4HTP9_9ACTN</name>
<evidence type="ECO:0000256" key="2">
    <source>
        <dbReference type="SAM" id="Phobius"/>
    </source>
</evidence>
<keyword evidence="2" id="KW-0812">Transmembrane</keyword>
<protein>
    <recommendedName>
        <fullName evidence="5">Glycosyltransferase RgtA/B/C/D-like domain-containing protein</fullName>
    </recommendedName>
</protein>